<evidence type="ECO:0000259" key="7">
    <source>
        <dbReference type="Pfam" id="PF13721"/>
    </source>
</evidence>
<feature type="domain" description="SecD export protein N-terminal TM" evidence="7">
    <location>
        <begin position="12"/>
        <end position="108"/>
    </location>
</feature>
<keyword evidence="5 6" id="KW-0472">Membrane</keyword>
<dbReference type="Proteomes" id="UP000279457">
    <property type="component" value="Unassembled WGS sequence"/>
</dbReference>
<reference evidence="8 9" key="1">
    <citation type="submission" date="2018-10" db="EMBL/GenBank/DDBJ databases">
        <title>Draft genome sequence for the type isolate of Erwinia psidii, agent causal of bacterial blight in guava (Psidium guajava) and wilt and die-back of Eucalyptus spp.</title>
        <authorList>
            <person name="Hermenegildo P.S."/>
            <person name="Santos S.A."/>
            <person name="Guimaraes L.M.S."/>
            <person name="Vidigal P.M.P."/>
            <person name="Pereira I.C."/>
            <person name="Badel J.L."/>
            <person name="Alfenas-Zerbini P."/>
            <person name="Ferreira M.A.S.V."/>
            <person name="Alfenas A.C."/>
        </authorList>
    </citation>
    <scope>NUCLEOTIDE SEQUENCE [LARGE SCALE GENOMIC DNA]</scope>
    <source>
        <strain evidence="8 9">IBSBF 435</strain>
    </source>
</reference>
<comment type="caution">
    <text evidence="8">The sequence shown here is derived from an EMBL/GenBank/DDBJ whole genome shotgun (WGS) entry which is preliminary data.</text>
</comment>
<evidence type="ECO:0000313" key="9">
    <source>
        <dbReference type="Proteomes" id="UP000279457"/>
    </source>
</evidence>
<dbReference type="Gene3D" id="3.30.70.260">
    <property type="match status" value="1"/>
</dbReference>
<keyword evidence="3 6" id="KW-0812">Transmembrane</keyword>
<feature type="transmembrane region" description="Helical" evidence="6">
    <location>
        <begin position="16"/>
        <end position="36"/>
    </location>
</feature>
<keyword evidence="9" id="KW-1185">Reference proteome</keyword>
<evidence type="ECO:0000256" key="5">
    <source>
        <dbReference type="ARBA" id="ARBA00023136"/>
    </source>
</evidence>
<keyword evidence="1 6" id="KW-1003">Cell membrane</keyword>
<dbReference type="GO" id="GO:0019901">
    <property type="term" value="F:protein kinase binding"/>
    <property type="evidence" value="ECO:0007669"/>
    <property type="project" value="UniProtKB-UniRule"/>
</dbReference>
<organism evidence="8 9">
    <name type="scientific">Erwinia psidii</name>
    <dbReference type="NCBI Taxonomy" id="69224"/>
    <lineage>
        <taxon>Bacteria</taxon>
        <taxon>Pseudomonadati</taxon>
        <taxon>Pseudomonadota</taxon>
        <taxon>Gammaproteobacteria</taxon>
        <taxon>Enterobacterales</taxon>
        <taxon>Erwiniaceae</taxon>
        <taxon>Erwinia</taxon>
    </lineage>
</organism>
<name>A0A3N6SDV6_9GAMM</name>
<protein>
    <recommendedName>
        <fullName evidence="6">Modulator protein MzrA</fullName>
    </recommendedName>
</protein>
<comment type="function">
    <text evidence="6">Modulates the activity of the EnvZ/OmpR two-component regulatory system, probably by directly modulating EnvZ enzymatic activity and increasing stability of phosphorylated OmpR.</text>
</comment>
<keyword evidence="2 6" id="KW-0997">Cell inner membrane</keyword>
<comment type="similarity">
    <text evidence="6">Belongs to the MzrA family.</text>
</comment>
<keyword evidence="4 6" id="KW-1133">Transmembrane helix</keyword>
<evidence type="ECO:0000256" key="6">
    <source>
        <dbReference type="HAMAP-Rule" id="MF_00904"/>
    </source>
</evidence>
<evidence type="ECO:0000256" key="1">
    <source>
        <dbReference type="ARBA" id="ARBA00022475"/>
    </source>
</evidence>
<dbReference type="GO" id="GO:0005886">
    <property type="term" value="C:plasma membrane"/>
    <property type="evidence" value="ECO:0007669"/>
    <property type="project" value="UniProtKB-SubCell"/>
</dbReference>
<comment type="subcellular location">
    <subcellularLocation>
        <location evidence="6">Cell inner membrane</location>
        <topology evidence="6">Single-pass membrane protein</topology>
    </subcellularLocation>
</comment>
<proteinExistence type="inferred from homology"/>
<dbReference type="InterPro" id="IPR027398">
    <property type="entry name" value="SecD-TM"/>
</dbReference>
<comment type="subunit">
    <text evidence="6">Interacts with EnvZ.</text>
</comment>
<dbReference type="Pfam" id="PF13721">
    <property type="entry name" value="SecD-TM1"/>
    <property type="match status" value="1"/>
</dbReference>
<sequence>MHKRIERIRRQTLPRYIALFTVGVVLLIALFLPVFMRNESALHIRASHQGLALPDGFFVYQRLNDEGIPIKSITLDNNALIIKFDTSKQSEAAEKVLRDLLPFDFDIAQQEEHTASDWMPHYQIFG</sequence>
<dbReference type="InterPro" id="IPR026574">
    <property type="entry name" value="Modulator_MzrA"/>
</dbReference>
<dbReference type="RefSeq" id="WP_124233422.1">
    <property type="nucleotide sequence ID" value="NZ_RHHM01000008.1"/>
</dbReference>
<dbReference type="NCBIfam" id="NF007915">
    <property type="entry name" value="PRK10629.1"/>
    <property type="match status" value="1"/>
</dbReference>
<gene>
    <name evidence="6 8" type="primary">mzrA</name>
    <name evidence="8" type="ORF">EB241_12420</name>
</gene>
<accession>A0A3N6SDV6</accession>
<evidence type="ECO:0000313" key="8">
    <source>
        <dbReference type="EMBL" id="RQM38073.1"/>
    </source>
</evidence>
<dbReference type="AlphaFoldDB" id="A0A3N6SDV6"/>
<evidence type="ECO:0000256" key="4">
    <source>
        <dbReference type="ARBA" id="ARBA00022989"/>
    </source>
</evidence>
<dbReference type="OrthoDB" id="6414235at2"/>
<evidence type="ECO:0000256" key="3">
    <source>
        <dbReference type="ARBA" id="ARBA00022692"/>
    </source>
</evidence>
<dbReference type="EMBL" id="RHHM01000008">
    <property type="protein sequence ID" value="RQM38073.1"/>
    <property type="molecule type" value="Genomic_DNA"/>
</dbReference>
<dbReference type="HAMAP" id="MF_00904">
    <property type="entry name" value="Modulator_MzrA"/>
    <property type="match status" value="1"/>
</dbReference>
<evidence type="ECO:0000256" key="2">
    <source>
        <dbReference type="ARBA" id="ARBA00022519"/>
    </source>
</evidence>